<feature type="domain" description="AraC effector-binding" evidence="1">
    <location>
        <begin position="3"/>
        <end position="164"/>
    </location>
</feature>
<keyword evidence="3" id="KW-1185">Reference proteome</keyword>
<evidence type="ECO:0000313" key="2">
    <source>
        <dbReference type="EMBL" id="GLQ56668.1"/>
    </source>
</evidence>
<dbReference type="Pfam" id="PF06445">
    <property type="entry name" value="GyrI-like"/>
    <property type="match status" value="1"/>
</dbReference>
<dbReference type="Proteomes" id="UP001156691">
    <property type="component" value="Unassembled WGS sequence"/>
</dbReference>
<gene>
    <name evidence="2" type="ORF">GCM10010862_39270</name>
</gene>
<dbReference type="InterPro" id="IPR010499">
    <property type="entry name" value="AraC_E-bd"/>
</dbReference>
<proteinExistence type="predicted"/>
<sequence>MLTLPEFVERDAQPYPYIPYTVPMDGIDGAADEGFPRLFAWMKRNGVVPVGAPFINYRRIDMMRTLDIEIGAPVAAAGEGDDGVHFSQLPAGRFARVVWTGPYNGLRDVMPMFIGWAKEKRLAWDVEHATDGERFACRLQIHEIDPSEERDPQKWVTQVAIKLADEGRASDDGRR</sequence>
<dbReference type="InterPro" id="IPR029442">
    <property type="entry name" value="GyrI-like"/>
</dbReference>
<dbReference type="SUPFAM" id="SSF55136">
    <property type="entry name" value="Probable bacterial effector-binding domain"/>
    <property type="match status" value="1"/>
</dbReference>
<evidence type="ECO:0000313" key="3">
    <source>
        <dbReference type="Proteomes" id="UP001156691"/>
    </source>
</evidence>
<comment type="caution">
    <text evidence="2">The sequence shown here is derived from an EMBL/GenBank/DDBJ whole genome shotgun (WGS) entry which is preliminary data.</text>
</comment>
<organism evidence="2 3">
    <name type="scientific">Devosia nitrariae</name>
    <dbReference type="NCBI Taxonomy" id="2071872"/>
    <lineage>
        <taxon>Bacteria</taxon>
        <taxon>Pseudomonadati</taxon>
        <taxon>Pseudomonadota</taxon>
        <taxon>Alphaproteobacteria</taxon>
        <taxon>Hyphomicrobiales</taxon>
        <taxon>Devosiaceae</taxon>
        <taxon>Devosia</taxon>
    </lineage>
</organism>
<name>A0ABQ5W9F0_9HYPH</name>
<accession>A0ABQ5W9F0</accession>
<protein>
    <recommendedName>
        <fullName evidence="1">AraC effector-binding domain-containing protein</fullName>
    </recommendedName>
</protein>
<reference evidence="3" key="1">
    <citation type="journal article" date="2019" name="Int. J. Syst. Evol. Microbiol.">
        <title>The Global Catalogue of Microorganisms (GCM) 10K type strain sequencing project: providing services to taxonomists for standard genome sequencing and annotation.</title>
        <authorList>
            <consortium name="The Broad Institute Genomics Platform"/>
            <consortium name="The Broad Institute Genome Sequencing Center for Infectious Disease"/>
            <person name="Wu L."/>
            <person name="Ma J."/>
        </authorList>
    </citation>
    <scope>NUCLEOTIDE SEQUENCE [LARGE SCALE GENOMIC DNA]</scope>
    <source>
        <strain evidence="3">NBRC 112416</strain>
    </source>
</reference>
<dbReference type="SMART" id="SM00871">
    <property type="entry name" value="AraC_E_bind"/>
    <property type="match status" value="1"/>
</dbReference>
<dbReference type="Gene3D" id="3.20.80.10">
    <property type="entry name" value="Regulatory factor, effector binding domain"/>
    <property type="match status" value="1"/>
</dbReference>
<dbReference type="RefSeq" id="WP_284342078.1">
    <property type="nucleotide sequence ID" value="NZ_BSNS01000021.1"/>
</dbReference>
<evidence type="ECO:0000259" key="1">
    <source>
        <dbReference type="SMART" id="SM00871"/>
    </source>
</evidence>
<dbReference type="EMBL" id="BSNS01000021">
    <property type="protein sequence ID" value="GLQ56668.1"/>
    <property type="molecule type" value="Genomic_DNA"/>
</dbReference>
<dbReference type="InterPro" id="IPR011256">
    <property type="entry name" value="Reg_factor_effector_dom_sf"/>
</dbReference>